<organism evidence="7 8">
    <name type="scientific">Ramazzottius varieornatus</name>
    <name type="common">Water bear</name>
    <name type="synonym">Tardigrade</name>
    <dbReference type="NCBI Taxonomy" id="947166"/>
    <lineage>
        <taxon>Eukaryota</taxon>
        <taxon>Metazoa</taxon>
        <taxon>Ecdysozoa</taxon>
        <taxon>Tardigrada</taxon>
        <taxon>Eutardigrada</taxon>
        <taxon>Parachela</taxon>
        <taxon>Hypsibioidea</taxon>
        <taxon>Ramazzottiidae</taxon>
        <taxon>Ramazzottius</taxon>
    </lineage>
</organism>
<dbReference type="InterPro" id="IPR048589">
    <property type="entry name" value="SAMD1-like_WH"/>
</dbReference>
<evidence type="ECO:0000256" key="4">
    <source>
        <dbReference type="ARBA" id="ARBA00023242"/>
    </source>
</evidence>
<comment type="subcellular location">
    <subcellularLocation>
        <location evidence="1">Nucleus</location>
    </subcellularLocation>
</comment>
<dbReference type="PROSITE" id="PS52014">
    <property type="entry name" value="SAMD1_WH"/>
    <property type="match status" value="1"/>
</dbReference>
<gene>
    <name evidence="7" type="primary">RvY_18107</name>
    <name evidence="7" type="synonym">RvY_18107.1</name>
    <name evidence="7" type="ORF">RvY_18107-1</name>
</gene>
<dbReference type="AlphaFoldDB" id="A0A1D1W4K3"/>
<feature type="domain" description="SAMD1-like winged helix (WH)" evidence="6">
    <location>
        <begin position="19"/>
        <end position="96"/>
    </location>
</feature>
<feature type="region of interest" description="Disordered" evidence="5">
    <location>
        <begin position="192"/>
        <end position="229"/>
    </location>
</feature>
<name>A0A1D1W4K3_RAMVA</name>
<reference evidence="7 8" key="1">
    <citation type="journal article" date="2016" name="Nat. Commun.">
        <title>Extremotolerant tardigrade genome and improved radiotolerance of human cultured cells by tardigrade-unique protein.</title>
        <authorList>
            <person name="Hashimoto T."/>
            <person name="Horikawa D.D."/>
            <person name="Saito Y."/>
            <person name="Kuwahara H."/>
            <person name="Kozuka-Hata H."/>
            <person name="Shin-I T."/>
            <person name="Minakuchi Y."/>
            <person name="Ohishi K."/>
            <person name="Motoyama A."/>
            <person name="Aizu T."/>
            <person name="Enomoto A."/>
            <person name="Kondo K."/>
            <person name="Tanaka S."/>
            <person name="Hara Y."/>
            <person name="Koshikawa S."/>
            <person name="Sagara H."/>
            <person name="Miura T."/>
            <person name="Yokobori S."/>
            <person name="Miyagawa K."/>
            <person name="Suzuki Y."/>
            <person name="Kubo T."/>
            <person name="Oyama M."/>
            <person name="Kohara Y."/>
            <person name="Fujiyama A."/>
            <person name="Arakawa K."/>
            <person name="Katayama T."/>
            <person name="Toyoda A."/>
            <person name="Kunieda T."/>
        </authorList>
    </citation>
    <scope>NUCLEOTIDE SEQUENCE [LARGE SCALE GENOMIC DNA]</scope>
    <source>
        <strain evidence="7 8">YOKOZUNA-1</strain>
    </source>
</reference>
<sequence length="229" mass="24949">MDPRSSSLGGGPSPAPGSPKKEISSSCLALFKDAIKRIKNQKQRPGFDRIAQTLKTHHSFSDLHSIKQNLDIAVRDGLLLTVWTKGLQCYKDPDNLRSLRKFTVTSPAETRRAVKAAVREIGDPIGSKLPTIFNYVRYSFTIKVADLEGAIRQAVENLIKKGDLTCNEGDRYRPSHSMAEGGRLQNSASSSLLDAMAEDEDSAMPTSVTTSTPASPIKHNPMSPSKIKG</sequence>
<evidence type="ECO:0000313" key="8">
    <source>
        <dbReference type="Proteomes" id="UP000186922"/>
    </source>
</evidence>
<evidence type="ECO:0000256" key="3">
    <source>
        <dbReference type="ARBA" id="ARBA00022853"/>
    </source>
</evidence>
<evidence type="ECO:0000313" key="7">
    <source>
        <dbReference type="EMBL" id="GAV08415.1"/>
    </source>
</evidence>
<keyword evidence="2" id="KW-0597">Phosphoprotein</keyword>
<proteinExistence type="predicted"/>
<protein>
    <recommendedName>
        <fullName evidence="6">SAMD1-like winged helix (WH) domain-containing protein</fullName>
    </recommendedName>
</protein>
<feature type="region of interest" description="Disordered" evidence="5">
    <location>
        <begin position="1"/>
        <end position="24"/>
    </location>
</feature>
<accession>A0A1D1W4K3</accession>
<dbReference type="EMBL" id="BDGG01000017">
    <property type="protein sequence ID" value="GAV08415.1"/>
    <property type="molecule type" value="Genomic_DNA"/>
</dbReference>
<feature type="compositionally biased region" description="Low complexity" evidence="5">
    <location>
        <begin position="203"/>
        <end position="216"/>
    </location>
</feature>
<dbReference type="GO" id="GO:0005634">
    <property type="term" value="C:nucleus"/>
    <property type="evidence" value="ECO:0007669"/>
    <property type="project" value="UniProtKB-SubCell"/>
</dbReference>
<dbReference type="GO" id="GO:0006325">
    <property type="term" value="P:chromatin organization"/>
    <property type="evidence" value="ECO:0007669"/>
    <property type="project" value="UniProtKB-KW"/>
</dbReference>
<comment type="caution">
    <text evidence="7">The sequence shown here is derived from an EMBL/GenBank/DDBJ whole genome shotgun (WGS) entry which is preliminary data.</text>
</comment>
<evidence type="ECO:0000256" key="2">
    <source>
        <dbReference type="ARBA" id="ARBA00022553"/>
    </source>
</evidence>
<dbReference type="OrthoDB" id="787137at2759"/>
<keyword evidence="8" id="KW-1185">Reference proteome</keyword>
<evidence type="ECO:0000256" key="1">
    <source>
        <dbReference type="ARBA" id="ARBA00004123"/>
    </source>
</evidence>
<evidence type="ECO:0000256" key="5">
    <source>
        <dbReference type="SAM" id="MobiDB-lite"/>
    </source>
</evidence>
<dbReference type="Proteomes" id="UP000186922">
    <property type="component" value="Unassembled WGS sequence"/>
</dbReference>
<dbReference type="STRING" id="947166.A0A1D1W4K3"/>
<keyword evidence="3" id="KW-0156">Chromatin regulator</keyword>
<dbReference type="GO" id="GO:0003677">
    <property type="term" value="F:DNA binding"/>
    <property type="evidence" value="ECO:0007669"/>
    <property type="project" value="InterPro"/>
</dbReference>
<evidence type="ECO:0000259" key="6">
    <source>
        <dbReference type="PROSITE" id="PS52014"/>
    </source>
</evidence>
<keyword evidence="4" id="KW-0539">Nucleus</keyword>
<dbReference type="Pfam" id="PF21524">
    <property type="entry name" value="SAMD1_WH"/>
    <property type="match status" value="1"/>
</dbReference>